<dbReference type="CDD" id="cd08417">
    <property type="entry name" value="PBP2_Nitroaromatics_like"/>
    <property type="match status" value="1"/>
</dbReference>
<dbReference type="PANTHER" id="PTHR30118:SF15">
    <property type="entry name" value="TRANSCRIPTIONAL REGULATORY PROTEIN"/>
    <property type="match status" value="1"/>
</dbReference>
<dbReference type="EMBL" id="JAOCBV010000001">
    <property type="protein sequence ID" value="MDH0757087.1"/>
    <property type="molecule type" value="Genomic_DNA"/>
</dbReference>
<dbReference type="Proteomes" id="UP000556620">
    <property type="component" value="Unassembled WGS sequence"/>
</dbReference>
<dbReference type="RefSeq" id="WP_054903811.1">
    <property type="nucleotide sequence ID" value="NZ_BLJG01000060.1"/>
</dbReference>
<keyword evidence="4" id="KW-0804">Transcription</keyword>
<evidence type="ECO:0000313" key="16">
    <source>
        <dbReference type="Proteomes" id="UP001375228"/>
    </source>
</evidence>
<evidence type="ECO:0000313" key="7">
    <source>
        <dbReference type="EMBL" id="MBA6097448.1"/>
    </source>
</evidence>
<dbReference type="EMBL" id="JACGCX010000004">
    <property type="protein sequence ID" value="MBA6097448.1"/>
    <property type="molecule type" value="Genomic_DNA"/>
</dbReference>
<keyword evidence="2" id="KW-0805">Transcription regulation</keyword>
<dbReference type="GO" id="GO:0003677">
    <property type="term" value="F:DNA binding"/>
    <property type="evidence" value="ECO:0007669"/>
    <property type="project" value="UniProtKB-KW"/>
</dbReference>
<dbReference type="GO" id="GO:0003700">
    <property type="term" value="F:DNA-binding transcription factor activity"/>
    <property type="evidence" value="ECO:0007669"/>
    <property type="project" value="InterPro"/>
</dbReference>
<dbReference type="EMBL" id="CP146691">
    <property type="protein sequence ID" value="WWY18821.1"/>
    <property type="molecule type" value="Genomic_DNA"/>
</dbReference>
<keyword evidence="16" id="KW-1185">Reference proteome</keyword>
<protein>
    <submittedName>
        <fullName evidence="7">LysR family transcriptional regulator</fullName>
    </submittedName>
</protein>
<dbReference type="GeneID" id="72420088"/>
<dbReference type="InterPro" id="IPR036388">
    <property type="entry name" value="WH-like_DNA-bd_sf"/>
</dbReference>
<feature type="domain" description="HTH lysR-type" evidence="5">
    <location>
        <begin position="8"/>
        <end position="65"/>
    </location>
</feature>
<evidence type="ECO:0000313" key="10">
    <source>
        <dbReference type="EMBL" id="WEA18461.1"/>
    </source>
</evidence>
<dbReference type="Gene3D" id="3.40.190.10">
    <property type="entry name" value="Periplasmic binding protein-like II"/>
    <property type="match status" value="2"/>
</dbReference>
<evidence type="ECO:0000313" key="15">
    <source>
        <dbReference type="Proteomes" id="UP001160152"/>
    </source>
</evidence>
<sequence>MNPTFASLSLAHLRTLDHLLQLKNLSHAAERLGVSQPALSRQLALLREAFGDPLLVRQGRGYVLSEHAETLVEPLRQVLEELQALRQPAVFDPARCERRFCLAASDYVAEHMLPLLVAALEQEAPGVSLEYRTWQAGQYALLASGEIDLATTLFDESPPNLHGRLLGEDRAVCLMRRDHPLTAQATLSQADYLAHKHVRISGGGDKDSFIDRHLRAQGLQRRVSLEVPFFCATVKVVAGSQAVATVPEHIARQLSRLHGLAWRPLGFIDHSQRYWVVWHQRLQASAEHRWLRNRVFELWRQSQFGVQGGHARLP</sequence>
<dbReference type="PRINTS" id="PR00039">
    <property type="entry name" value="HTHLYSR"/>
</dbReference>
<dbReference type="InterPro" id="IPR050389">
    <property type="entry name" value="LysR-type_TF"/>
</dbReference>
<comment type="similarity">
    <text evidence="1">Belongs to the LysR transcriptional regulatory family.</text>
</comment>
<dbReference type="InterPro" id="IPR036390">
    <property type="entry name" value="WH_DNA-bd_sf"/>
</dbReference>
<dbReference type="Proteomes" id="UP000545074">
    <property type="component" value="Unassembled WGS sequence"/>
</dbReference>
<dbReference type="PROSITE" id="PS50931">
    <property type="entry name" value="HTH_LYSR"/>
    <property type="match status" value="1"/>
</dbReference>
<dbReference type="Pfam" id="PF00126">
    <property type="entry name" value="HTH_1"/>
    <property type="match status" value="1"/>
</dbReference>
<evidence type="ECO:0000313" key="13">
    <source>
        <dbReference type="Proteomes" id="UP000556620"/>
    </source>
</evidence>
<dbReference type="Gene3D" id="1.10.10.10">
    <property type="entry name" value="Winged helix-like DNA-binding domain superfamily/Winged helix DNA-binding domain"/>
    <property type="match status" value="1"/>
</dbReference>
<dbReference type="AlphaFoldDB" id="A0A7W2KFA4"/>
<gene>
    <name evidence="8" type="ORF">H4C15_02440</name>
    <name evidence="6" type="ORF">H4C44_10140</name>
    <name evidence="7" type="ORF">H4C80_09980</name>
    <name evidence="9" type="ORF">N5C70_10200</name>
    <name evidence="10" type="ORF">PWA60_14205</name>
    <name evidence="11" type="ORF">V9385_14175</name>
</gene>
<dbReference type="EMBL" id="JACGCU010000013">
    <property type="protein sequence ID" value="MBA6059532.1"/>
    <property type="molecule type" value="Genomic_DNA"/>
</dbReference>
<dbReference type="InterPro" id="IPR005119">
    <property type="entry name" value="LysR_subst-bd"/>
</dbReference>
<organism evidence="7 12">
    <name type="scientific">Pseudomonas juntendi</name>
    <dbReference type="NCBI Taxonomy" id="2666183"/>
    <lineage>
        <taxon>Bacteria</taxon>
        <taxon>Pseudomonadati</taxon>
        <taxon>Pseudomonadota</taxon>
        <taxon>Gammaproteobacteria</taxon>
        <taxon>Pseudomonadales</taxon>
        <taxon>Pseudomonadaceae</taxon>
        <taxon>Pseudomonas</taxon>
    </lineage>
</organism>
<evidence type="ECO:0000313" key="14">
    <source>
        <dbReference type="Proteomes" id="UP000577346"/>
    </source>
</evidence>
<dbReference type="EMBL" id="CP118677">
    <property type="protein sequence ID" value="WEA18461.1"/>
    <property type="molecule type" value="Genomic_DNA"/>
</dbReference>
<reference evidence="10" key="3">
    <citation type="submission" date="2023-02" db="EMBL/GenBank/DDBJ databases">
        <title>tmexCD-toprJ-like cluster.</title>
        <authorList>
            <person name="Gao X."/>
            <person name="Wang C."/>
            <person name="Liu J."/>
        </authorList>
    </citation>
    <scope>NUCLEOTIDE SEQUENCE</scope>
    <source>
        <strain evidence="10">GDW21C697WI</strain>
    </source>
</reference>
<dbReference type="SUPFAM" id="SSF53850">
    <property type="entry name" value="Periplasmic binding protein-like II"/>
    <property type="match status" value="1"/>
</dbReference>
<dbReference type="Proteomes" id="UP001375228">
    <property type="component" value="Chromosome"/>
</dbReference>
<accession>A0A7W2KFA4</accession>
<dbReference type="Proteomes" id="UP000577346">
    <property type="component" value="Unassembled WGS sequence"/>
</dbReference>
<evidence type="ECO:0000313" key="6">
    <source>
        <dbReference type="EMBL" id="MBA6059532.1"/>
    </source>
</evidence>
<evidence type="ECO:0000313" key="11">
    <source>
        <dbReference type="EMBL" id="WWY18821.1"/>
    </source>
</evidence>
<keyword evidence="3" id="KW-0238">DNA-binding</keyword>
<evidence type="ECO:0000256" key="2">
    <source>
        <dbReference type="ARBA" id="ARBA00023015"/>
    </source>
</evidence>
<evidence type="ECO:0000256" key="3">
    <source>
        <dbReference type="ARBA" id="ARBA00023125"/>
    </source>
</evidence>
<reference evidence="12 13" key="1">
    <citation type="submission" date="2020-07" db="EMBL/GenBank/DDBJ databases">
        <title>Diversity of carbapenemase encoding genes among Pseudomonas putida group clinical isolates in a tertiary Brazilian hospital.</title>
        <authorList>
            <person name="Alberto-Lei F."/>
            <person name="Nodari C.S."/>
            <person name="Streling A.P."/>
            <person name="Paulino J.T."/>
            <person name="Bessa-Neto F.O."/>
            <person name="Cayo R."/>
            <person name="Gales A.C."/>
        </authorList>
    </citation>
    <scope>NUCLEOTIDE SEQUENCE [LARGE SCALE GENOMIC DNA]</scope>
    <source>
        <strain evidence="8 14">11213</strain>
        <strain evidence="7 12">12815</strain>
        <strain evidence="6 13">14535</strain>
    </source>
</reference>
<name>A0A7W2KFA4_9PSED</name>
<dbReference type="SUPFAM" id="SSF46785">
    <property type="entry name" value="Winged helix' DNA-binding domain"/>
    <property type="match status" value="1"/>
</dbReference>
<proteinExistence type="inferred from homology"/>
<dbReference type="Pfam" id="PF03466">
    <property type="entry name" value="LysR_substrate"/>
    <property type="match status" value="1"/>
</dbReference>
<reference evidence="9 15" key="2">
    <citation type="submission" date="2022-09" db="EMBL/GenBank/DDBJ databases">
        <title>Intensive care unit water sources are persistently colonized with multi-drug resistant bacteria and are the site of extensive horizontal gene transfer of antibiotic resistance genes.</title>
        <authorList>
            <person name="Diorio-Toth L."/>
        </authorList>
    </citation>
    <scope>NUCLEOTIDE SEQUENCE [LARGE SCALE GENOMIC DNA]</scope>
    <source>
        <strain evidence="9 15">GD03901</strain>
    </source>
</reference>
<dbReference type="InterPro" id="IPR037402">
    <property type="entry name" value="YidZ_PBP2"/>
</dbReference>
<dbReference type="PANTHER" id="PTHR30118">
    <property type="entry name" value="HTH-TYPE TRANSCRIPTIONAL REGULATOR LEUO-RELATED"/>
    <property type="match status" value="1"/>
</dbReference>
<evidence type="ECO:0000313" key="8">
    <source>
        <dbReference type="EMBL" id="MBA6146375.1"/>
    </source>
</evidence>
<evidence type="ECO:0000259" key="5">
    <source>
        <dbReference type="PROSITE" id="PS50931"/>
    </source>
</evidence>
<dbReference type="InterPro" id="IPR000847">
    <property type="entry name" value="LysR_HTH_N"/>
</dbReference>
<dbReference type="Proteomes" id="UP001217631">
    <property type="component" value="Chromosome"/>
</dbReference>
<evidence type="ECO:0000256" key="1">
    <source>
        <dbReference type="ARBA" id="ARBA00009437"/>
    </source>
</evidence>
<evidence type="ECO:0000313" key="12">
    <source>
        <dbReference type="Proteomes" id="UP000545074"/>
    </source>
</evidence>
<reference evidence="11 16" key="4">
    <citation type="submission" date="2024-03" db="EMBL/GenBank/DDBJ databases">
        <title>Pseudomonas juntendi.</title>
        <authorList>
            <person name="Liu Y."/>
        </authorList>
    </citation>
    <scope>NUCLEOTIDE SEQUENCE [LARGE SCALE GENOMIC DNA]</scope>
    <source>
        <strain evidence="11 16">L4046hy</strain>
    </source>
</reference>
<evidence type="ECO:0000256" key="4">
    <source>
        <dbReference type="ARBA" id="ARBA00023163"/>
    </source>
</evidence>
<dbReference type="EMBL" id="JACGDA010000003">
    <property type="protein sequence ID" value="MBA6146375.1"/>
    <property type="molecule type" value="Genomic_DNA"/>
</dbReference>
<dbReference type="Proteomes" id="UP001160152">
    <property type="component" value="Unassembled WGS sequence"/>
</dbReference>
<evidence type="ECO:0000313" key="9">
    <source>
        <dbReference type="EMBL" id="MDH0757087.1"/>
    </source>
</evidence>